<evidence type="ECO:0000256" key="5">
    <source>
        <dbReference type="ARBA" id="ARBA00022737"/>
    </source>
</evidence>
<dbReference type="InterPro" id="IPR017900">
    <property type="entry name" value="4Fe4S_Fe_S_CS"/>
</dbReference>
<feature type="domain" description="4Fe-4S ferredoxin-type" evidence="12">
    <location>
        <begin position="98"/>
        <end position="127"/>
    </location>
</feature>
<dbReference type="GO" id="GO:0046872">
    <property type="term" value="F:metal ion binding"/>
    <property type="evidence" value="ECO:0007669"/>
    <property type="project" value="UniProtKB-KW"/>
</dbReference>
<keyword evidence="11" id="KW-0472">Membrane</keyword>
<keyword evidence="10" id="KW-0830">Ubiquinone</keyword>
<evidence type="ECO:0000256" key="2">
    <source>
        <dbReference type="ARBA" id="ARBA00022485"/>
    </source>
</evidence>
<dbReference type="GO" id="GO:0016020">
    <property type="term" value="C:membrane"/>
    <property type="evidence" value="ECO:0007669"/>
    <property type="project" value="InterPro"/>
</dbReference>
<keyword evidence="9" id="KW-0520">NAD</keyword>
<keyword evidence="3" id="KW-0874">Quinone</keyword>
<evidence type="ECO:0000256" key="1">
    <source>
        <dbReference type="ARBA" id="ARBA00022475"/>
    </source>
</evidence>
<evidence type="ECO:0000256" key="7">
    <source>
        <dbReference type="ARBA" id="ARBA00023004"/>
    </source>
</evidence>
<keyword evidence="8" id="KW-0411">Iron-sulfur</keyword>
<evidence type="ECO:0000256" key="11">
    <source>
        <dbReference type="ARBA" id="ARBA00023136"/>
    </source>
</evidence>
<dbReference type="EMBL" id="DXDA01000080">
    <property type="protein sequence ID" value="HIY69798.1"/>
    <property type="molecule type" value="Genomic_DNA"/>
</dbReference>
<evidence type="ECO:0000256" key="9">
    <source>
        <dbReference type="ARBA" id="ARBA00023027"/>
    </source>
</evidence>
<dbReference type="SUPFAM" id="SSF54862">
    <property type="entry name" value="4Fe-4S ferredoxins"/>
    <property type="match status" value="1"/>
</dbReference>
<gene>
    <name evidence="13" type="ORF">H9828_10345</name>
</gene>
<keyword evidence="5" id="KW-0677">Repeat</keyword>
<protein>
    <submittedName>
        <fullName evidence="13">4Fe-4S binding protein</fullName>
    </submittedName>
</protein>
<dbReference type="PANTHER" id="PTHR10849:SF24">
    <property type="entry name" value="NADH-QUINONE OXIDOREDUCTASE SUBUNIT I 2"/>
    <property type="match status" value="1"/>
</dbReference>
<evidence type="ECO:0000313" key="13">
    <source>
        <dbReference type="EMBL" id="HIY69798.1"/>
    </source>
</evidence>
<keyword evidence="2" id="KW-0004">4Fe-4S</keyword>
<evidence type="ECO:0000256" key="8">
    <source>
        <dbReference type="ARBA" id="ARBA00023014"/>
    </source>
</evidence>
<dbReference type="InterPro" id="IPR017896">
    <property type="entry name" value="4Fe4S_Fe-S-bd"/>
</dbReference>
<evidence type="ECO:0000256" key="3">
    <source>
        <dbReference type="ARBA" id="ARBA00022719"/>
    </source>
</evidence>
<dbReference type="GO" id="GO:0051539">
    <property type="term" value="F:4 iron, 4 sulfur cluster binding"/>
    <property type="evidence" value="ECO:0007669"/>
    <property type="project" value="UniProtKB-KW"/>
</dbReference>
<evidence type="ECO:0000256" key="10">
    <source>
        <dbReference type="ARBA" id="ARBA00023075"/>
    </source>
</evidence>
<dbReference type="PROSITE" id="PS00198">
    <property type="entry name" value="4FE4S_FER_1"/>
    <property type="match status" value="1"/>
</dbReference>
<dbReference type="Pfam" id="PF12838">
    <property type="entry name" value="Fer4_7"/>
    <property type="match status" value="1"/>
</dbReference>
<accession>A0A9D2CD88</accession>
<dbReference type="PROSITE" id="PS51379">
    <property type="entry name" value="4FE4S_FER_2"/>
    <property type="match status" value="2"/>
</dbReference>
<dbReference type="InterPro" id="IPR010226">
    <property type="entry name" value="NADH_quinone_OxRdtase_chainI"/>
</dbReference>
<comment type="caution">
    <text evidence="13">The sequence shown here is derived from an EMBL/GenBank/DDBJ whole genome shotgun (WGS) entry which is preliminary data.</text>
</comment>
<feature type="domain" description="4Fe-4S ferredoxin-type" evidence="12">
    <location>
        <begin position="53"/>
        <end position="83"/>
    </location>
</feature>
<keyword evidence="4" id="KW-0479">Metal-binding</keyword>
<dbReference type="PANTHER" id="PTHR10849">
    <property type="entry name" value="NADH DEHYDROGENASE UBIQUINONE IRON-SULFUR PROTEIN 8, MITOCHONDRIAL"/>
    <property type="match status" value="1"/>
</dbReference>
<dbReference type="Gene3D" id="3.30.70.3270">
    <property type="match status" value="1"/>
</dbReference>
<evidence type="ECO:0000259" key="12">
    <source>
        <dbReference type="PROSITE" id="PS51379"/>
    </source>
</evidence>
<keyword evidence="6" id="KW-1278">Translocase</keyword>
<keyword evidence="7" id="KW-0408">Iron</keyword>
<reference evidence="13" key="1">
    <citation type="journal article" date="2021" name="PeerJ">
        <title>Extensive microbial diversity within the chicken gut microbiome revealed by metagenomics and culture.</title>
        <authorList>
            <person name="Gilroy R."/>
            <person name="Ravi A."/>
            <person name="Getino M."/>
            <person name="Pursley I."/>
            <person name="Horton D.L."/>
            <person name="Alikhan N.F."/>
            <person name="Baker D."/>
            <person name="Gharbi K."/>
            <person name="Hall N."/>
            <person name="Watson M."/>
            <person name="Adriaenssens E.M."/>
            <person name="Foster-Nyarko E."/>
            <person name="Jarju S."/>
            <person name="Secka A."/>
            <person name="Antonio M."/>
            <person name="Oren A."/>
            <person name="Chaudhuri R.R."/>
            <person name="La Ragione R."/>
            <person name="Hildebrand F."/>
            <person name="Pallen M.J."/>
        </authorList>
    </citation>
    <scope>NUCLEOTIDE SEQUENCE</scope>
    <source>
        <strain evidence="13">5134</strain>
    </source>
</reference>
<sequence length="144" mass="16376">MSYIKGLFQGIGSLATGLKVTFREFFTPKVTEQYPENRATLKMYDRFCGELTMPHDAEGHNKCIACGLCQTNCPNGTIRLTTEMVTDPETGKSKKRLVRYEYDLGSCMFCHLCVNSCPTGAIRFSQQFEHAVFTREKLVKQLNR</sequence>
<reference evidence="13" key="2">
    <citation type="submission" date="2021-04" db="EMBL/GenBank/DDBJ databases">
        <authorList>
            <person name="Gilroy R."/>
        </authorList>
    </citation>
    <scope>NUCLEOTIDE SEQUENCE</scope>
    <source>
        <strain evidence="13">5134</strain>
    </source>
</reference>
<organism evidence="13 14">
    <name type="scientific">Candidatus Alistipes intestinigallinarum</name>
    <dbReference type="NCBI Taxonomy" id="2838440"/>
    <lineage>
        <taxon>Bacteria</taxon>
        <taxon>Pseudomonadati</taxon>
        <taxon>Bacteroidota</taxon>
        <taxon>Bacteroidia</taxon>
        <taxon>Bacteroidales</taxon>
        <taxon>Rikenellaceae</taxon>
        <taxon>Alistipes</taxon>
    </lineage>
</organism>
<dbReference type="GO" id="GO:0048038">
    <property type="term" value="F:quinone binding"/>
    <property type="evidence" value="ECO:0007669"/>
    <property type="project" value="UniProtKB-KW"/>
</dbReference>
<dbReference type="Proteomes" id="UP000886844">
    <property type="component" value="Unassembled WGS sequence"/>
</dbReference>
<evidence type="ECO:0000256" key="4">
    <source>
        <dbReference type="ARBA" id="ARBA00022723"/>
    </source>
</evidence>
<evidence type="ECO:0000313" key="14">
    <source>
        <dbReference type="Proteomes" id="UP000886844"/>
    </source>
</evidence>
<name>A0A9D2CD88_9BACT</name>
<keyword evidence="1" id="KW-1003">Cell membrane</keyword>
<dbReference type="GO" id="GO:0016651">
    <property type="term" value="F:oxidoreductase activity, acting on NAD(P)H"/>
    <property type="evidence" value="ECO:0007669"/>
    <property type="project" value="InterPro"/>
</dbReference>
<evidence type="ECO:0000256" key="6">
    <source>
        <dbReference type="ARBA" id="ARBA00022967"/>
    </source>
</evidence>
<proteinExistence type="predicted"/>
<dbReference type="AlphaFoldDB" id="A0A9D2CD88"/>